<dbReference type="OrthoDB" id="10260794at2759"/>
<dbReference type="PANTHER" id="PTHR12785">
    <property type="entry name" value="SPLICING FACTOR 3B"/>
    <property type="match status" value="1"/>
</dbReference>
<keyword evidence="4" id="KW-1185">Reference proteome</keyword>
<feature type="compositionally biased region" description="Acidic residues" evidence="1">
    <location>
        <begin position="151"/>
        <end position="165"/>
    </location>
</feature>
<dbReference type="Pfam" id="PF04046">
    <property type="entry name" value="PSP"/>
    <property type="match status" value="1"/>
</dbReference>
<proteinExistence type="predicted"/>
<dbReference type="Proteomes" id="UP001165063">
    <property type="component" value="Unassembled WGS sequence"/>
</dbReference>
<dbReference type="InterPro" id="IPR007180">
    <property type="entry name" value="DUF382"/>
</dbReference>
<accession>A0A9W7DFX8</accession>
<comment type="caution">
    <text evidence="3">The sequence shown here is derived from an EMBL/GenBank/DDBJ whole genome shotgun (WGS) entry which is preliminary data.</text>
</comment>
<dbReference type="InterPro" id="IPR006568">
    <property type="entry name" value="PSP_pro-rich"/>
</dbReference>
<feature type="region of interest" description="Disordered" evidence="1">
    <location>
        <begin position="143"/>
        <end position="166"/>
    </location>
</feature>
<dbReference type="PANTHER" id="PTHR12785:SF6">
    <property type="entry name" value="SPLICING FACTOR 3B SUBUNIT 2"/>
    <property type="match status" value="1"/>
</dbReference>
<dbReference type="GO" id="GO:0005634">
    <property type="term" value="C:nucleus"/>
    <property type="evidence" value="ECO:0007669"/>
    <property type="project" value="InterPro"/>
</dbReference>
<evidence type="ECO:0000256" key="1">
    <source>
        <dbReference type="SAM" id="MobiDB-lite"/>
    </source>
</evidence>
<dbReference type="SMART" id="SM00581">
    <property type="entry name" value="PSP"/>
    <property type="match status" value="1"/>
</dbReference>
<evidence type="ECO:0000313" key="3">
    <source>
        <dbReference type="EMBL" id="GMG28655.1"/>
    </source>
</evidence>
<sequence length="272" mass="30873">MRDTSGNKEDDTTLKQRMRERVQPKMGQLDIDFNKLYDAFFKYQTKPDLFSFGQVYYEGLEYTDRLNRYKASKFRPGVMSDDLKKALGMLDSKITVPPWSERIKIMGPPPSYPHMRIGMDGSITFNNDDDEVVNIGEAVDKSQYGKLVSESESEDESDDDSDVDEGDVKLQDAYVAKEGDVPIESIGDELMSADDEKLESDDDDATEKKLYSVLKEKKSNNGSSIYGSETLAYEIGDKRKRDDPDDDTERIPFSKNAHVAGNSTKQAKKFHF</sequence>
<dbReference type="Pfam" id="PF04037">
    <property type="entry name" value="DUF382"/>
    <property type="match status" value="1"/>
</dbReference>
<dbReference type="EMBL" id="BSXU01001550">
    <property type="protein sequence ID" value="GMG28655.1"/>
    <property type="molecule type" value="Genomic_DNA"/>
</dbReference>
<reference evidence="3" key="1">
    <citation type="submission" date="2023-04" db="EMBL/GenBank/DDBJ databases">
        <title>Ambrosiozyma monospora NBRC 1965.</title>
        <authorList>
            <person name="Ichikawa N."/>
            <person name="Sato H."/>
            <person name="Tonouchi N."/>
        </authorList>
    </citation>
    <scope>NUCLEOTIDE SEQUENCE</scope>
    <source>
        <strain evidence="3">NBRC 1965</strain>
    </source>
</reference>
<evidence type="ECO:0000259" key="2">
    <source>
        <dbReference type="SMART" id="SM00581"/>
    </source>
</evidence>
<feature type="domain" description="PSP proline-rich" evidence="2">
    <location>
        <begin position="71"/>
        <end position="125"/>
    </location>
</feature>
<dbReference type="AlphaFoldDB" id="A0A9W7DFX8"/>
<name>A0A9W7DFX8_AMBMO</name>
<protein>
    <submittedName>
        <fullName evidence="3">Unnamed protein product</fullName>
    </submittedName>
</protein>
<dbReference type="InterPro" id="IPR052584">
    <property type="entry name" value="U2_snRNP_Complex_Component"/>
</dbReference>
<feature type="region of interest" description="Disordered" evidence="1">
    <location>
        <begin position="219"/>
        <end position="272"/>
    </location>
</feature>
<evidence type="ECO:0000313" key="4">
    <source>
        <dbReference type="Proteomes" id="UP001165063"/>
    </source>
</evidence>
<organism evidence="3 4">
    <name type="scientific">Ambrosiozyma monospora</name>
    <name type="common">Yeast</name>
    <name type="synonym">Endomycopsis monosporus</name>
    <dbReference type="NCBI Taxonomy" id="43982"/>
    <lineage>
        <taxon>Eukaryota</taxon>
        <taxon>Fungi</taxon>
        <taxon>Dikarya</taxon>
        <taxon>Ascomycota</taxon>
        <taxon>Saccharomycotina</taxon>
        <taxon>Pichiomycetes</taxon>
        <taxon>Pichiales</taxon>
        <taxon>Pichiaceae</taxon>
        <taxon>Ambrosiozyma</taxon>
    </lineage>
</organism>
<gene>
    <name evidence="3" type="ORF">Amon01_000360600</name>
</gene>